<dbReference type="InParanoid" id="S2JV35"/>
<accession>S2JV35</accession>
<sequence>MTDVQAINLYAHRRKDVRKARLVRRLYFNIQGPQLPAVYHALLKLTFTSNMERLTGIVQPNSFFTTLIDIPKTTNIKYTKLQESPTQMDSIHSLTAVEAMVYFKSIATLVYAESRYNVKFLKLISKLGSLIFLQLRGASYRTPYLNTISNECDHLKTLELVNFDFDPVYRVPFGITEDELANTTIAKSKS</sequence>
<reference evidence="2" key="1">
    <citation type="submission" date="2013-05" db="EMBL/GenBank/DDBJ databases">
        <title>The Genome sequence of Mucor circinelloides f. circinelloides 1006PhL.</title>
        <authorList>
            <consortium name="The Broad Institute Genomics Platform"/>
            <person name="Cuomo C."/>
            <person name="Earl A."/>
            <person name="Findley K."/>
            <person name="Lee S.C."/>
            <person name="Walker B."/>
            <person name="Young S."/>
            <person name="Zeng Q."/>
            <person name="Gargeya S."/>
            <person name="Fitzgerald M."/>
            <person name="Haas B."/>
            <person name="Abouelleil A."/>
            <person name="Allen A.W."/>
            <person name="Alvarado L."/>
            <person name="Arachchi H.M."/>
            <person name="Berlin A.M."/>
            <person name="Chapman S.B."/>
            <person name="Gainer-Dewar J."/>
            <person name="Goldberg J."/>
            <person name="Griggs A."/>
            <person name="Gujja S."/>
            <person name="Hansen M."/>
            <person name="Howarth C."/>
            <person name="Imamovic A."/>
            <person name="Ireland A."/>
            <person name="Larimer J."/>
            <person name="McCowan C."/>
            <person name="Murphy C."/>
            <person name="Pearson M."/>
            <person name="Poon T.W."/>
            <person name="Priest M."/>
            <person name="Roberts A."/>
            <person name="Saif S."/>
            <person name="Shea T."/>
            <person name="Sisk P."/>
            <person name="Sykes S."/>
            <person name="Wortman J."/>
            <person name="Nusbaum C."/>
            <person name="Birren B."/>
        </authorList>
    </citation>
    <scope>NUCLEOTIDE SEQUENCE [LARGE SCALE GENOMIC DNA]</scope>
    <source>
        <strain evidence="2">1006PhL</strain>
    </source>
</reference>
<name>S2JV35_MUCC1</name>
<dbReference type="AlphaFoldDB" id="S2JV35"/>
<protein>
    <submittedName>
        <fullName evidence="1">Uncharacterized protein</fullName>
    </submittedName>
</protein>
<keyword evidence="2" id="KW-1185">Reference proteome</keyword>
<organism evidence="1 2">
    <name type="scientific">Mucor circinelloides f. circinelloides (strain 1006PhL)</name>
    <name type="common">Mucormycosis agent</name>
    <name type="synonym">Calyptromyces circinelloides</name>
    <dbReference type="NCBI Taxonomy" id="1220926"/>
    <lineage>
        <taxon>Eukaryota</taxon>
        <taxon>Fungi</taxon>
        <taxon>Fungi incertae sedis</taxon>
        <taxon>Mucoromycota</taxon>
        <taxon>Mucoromycotina</taxon>
        <taxon>Mucoromycetes</taxon>
        <taxon>Mucorales</taxon>
        <taxon>Mucorineae</taxon>
        <taxon>Mucoraceae</taxon>
        <taxon>Mucor</taxon>
    </lineage>
</organism>
<proteinExistence type="predicted"/>
<evidence type="ECO:0000313" key="1">
    <source>
        <dbReference type="EMBL" id="EPB86658.1"/>
    </source>
</evidence>
<gene>
    <name evidence="1" type="ORF">HMPREF1544_06538</name>
</gene>
<dbReference type="OrthoDB" id="10272617at2759"/>
<dbReference type="Proteomes" id="UP000014254">
    <property type="component" value="Unassembled WGS sequence"/>
</dbReference>
<evidence type="ECO:0000313" key="2">
    <source>
        <dbReference type="Proteomes" id="UP000014254"/>
    </source>
</evidence>
<dbReference type="EMBL" id="KE123984">
    <property type="protein sequence ID" value="EPB86658.1"/>
    <property type="molecule type" value="Genomic_DNA"/>
</dbReference>
<dbReference type="VEuPathDB" id="FungiDB:HMPREF1544_06538"/>